<keyword evidence="3 7" id="KW-0812">Transmembrane</keyword>
<keyword evidence="4 7" id="KW-1133">Transmembrane helix</keyword>
<feature type="transmembrane region" description="Helical" evidence="7">
    <location>
        <begin position="68"/>
        <end position="87"/>
    </location>
</feature>
<feature type="transmembrane region" description="Helical" evidence="7">
    <location>
        <begin position="36"/>
        <end position="56"/>
    </location>
</feature>
<feature type="transmembrane region" description="Helical" evidence="7">
    <location>
        <begin position="182"/>
        <end position="203"/>
    </location>
</feature>
<evidence type="ECO:0000259" key="8">
    <source>
        <dbReference type="Pfam" id="PF00892"/>
    </source>
</evidence>
<evidence type="ECO:0000256" key="6">
    <source>
        <dbReference type="SAM" id="MobiDB-lite"/>
    </source>
</evidence>
<protein>
    <submittedName>
        <fullName evidence="9">EamA family transporter</fullName>
    </submittedName>
</protein>
<comment type="caution">
    <text evidence="9">The sequence shown here is derived from an EMBL/GenBank/DDBJ whole genome shotgun (WGS) entry which is preliminary data.</text>
</comment>
<organism evidence="9 10">
    <name type="scientific">Streptomyces pactum</name>
    <dbReference type="NCBI Taxonomy" id="68249"/>
    <lineage>
        <taxon>Bacteria</taxon>
        <taxon>Bacillati</taxon>
        <taxon>Actinomycetota</taxon>
        <taxon>Actinomycetes</taxon>
        <taxon>Kitasatosporales</taxon>
        <taxon>Streptomycetaceae</taxon>
        <taxon>Streptomyces</taxon>
    </lineage>
</organism>
<feature type="domain" description="EamA" evidence="8">
    <location>
        <begin position="154"/>
        <end position="291"/>
    </location>
</feature>
<dbReference type="RefSeq" id="WP_197987204.1">
    <property type="nucleotide sequence ID" value="NZ_JACYXC010000001.1"/>
</dbReference>
<keyword evidence="5 7" id="KW-0472">Membrane</keyword>
<name>A0ABS0NDU8_9ACTN</name>
<feature type="transmembrane region" description="Helical" evidence="7">
    <location>
        <begin position="99"/>
        <end position="118"/>
    </location>
</feature>
<feature type="transmembrane region" description="Helical" evidence="7">
    <location>
        <begin position="7"/>
        <end position="30"/>
    </location>
</feature>
<evidence type="ECO:0000256" key="2">
    <source>
        <dbReference type="ARBA" id="ARBA00007362"/>
    </source>
</evidence>
<feature type="transmembrane region" description="Helical" evidence="7">
    <location>
        <begin position="248"/>
        <end position="267"/>
    </location>
</feature>
<dbReference type="Proteomes" id="UP000807371">
    <property type="component" value="Unassembled WGS sequence"/>
</dbReference>
<gene>
    <name evidence="9" type="ORF">IHE55_00575</name>
</gene>
<feature type="compositionally biased region" description="Low complexity" evidence="6">
    <location>
        <begin position="331"/>
        <end position="357"/>
    </location>
</feature>
<keyword evidence="10" id="KW-1185">Reference proteome</keyword>
<evidence type="ECO:0000313" key="9">
    <source>
        <dbReference type="EMBL" id="MBH5333375.1"/>
    </source>
</evidence>
<evidence type="ECO:0000256" key="4">
    <source>
        <dbReference type="ARBA" id="ARBA00022989"/>
    </source>
</evidence>
<feature type="transmembrane region" description="Helical" evidence="7">
    <location>
        <begin position="273"/>
        <end position="291"/>
    </location>
</feature>
<evidence type="ECO:0000256" key="3">
    <source>
        <dbReference type="ARBA" id="ARBA00022692"/>
    </source>
</evidence>
<sequence>MRKERVLSWAALVTVWVVWGSTYFGISVAIETIPPFLMAGFRFLVAGLLVLAVVGPRHARGARRPTWPHIRSAVIIGALMLVGGNGLVSAGEEHLDSGLAALVVATVPVWMVLINALVTRTRIAATVVAALLLGTVGIGVLVGGPGGEVHAGAVAMVVIASALWAAGSVYARSAPLPSHPMVVTAIEMIAAGVMLLLLGVALGEPARLRLSEVSAASLAGLAWLVFAGSIVAFTAYMYANSTLPNDTVATYAYVNPVIAVILGVALGDESLGANVYLGGAIIVGAVVLIVTGRSAKRRSDRAARPAPTDRPTAPEPLPGSTEHRADPAPRPGTAAPAPAPAPATCTSTATPEDTTTP</sequence>
<dbReference type="InterPro" id="IPR037185">
    <property type="entry name" value="EmrE-like"/>
</dbReference>
<feature type="transmembrane region" description="Helical" evidence="7">
    <location>
        <begin position="215"/>
        <end position="236"/>
    </location>
</feature>
<evidence type="ECO:0000256" key="7">
    <source>
        <dbReference type="SAM" id="Phobius"/>
    </source>
</evidence>
<dbReference type="InterPro" id="IPR000620">
    <property type="entry name" value="EamA_dom"/>
</dbReference>
<feature type="transmembrane region" description="Helical" evidence="7">
    <location>
        <begin position="123"/>
        <end position="143"/>
    </location>
</feature>
<dbReference type="PANTHER" id="PTHR32322:SF2">
    <property type="entry name" value="EAMA DOMAIN-CONTAINING PROTEIN"/>
    <property type="match status" value="1"/>
</dbReference>
<proteinExistence type="inferred from homology"/>
<evidence type="ECO:0000313" key="10">
    <source>
        <dbReference type="Proteomes" id="UP000807371"/>
    </source>
</evidence>
<dbReference type="SUPFAM" id="SSF103481">
    <property type="entry name" value="Multidrug resistance efflux transporter EmrE"/>
    <property type="match status" value="2"/>
</dbReference>
<dbReference type="PANTHER" id="PTHR32322">
    <property type="entry name" value="INNER MEMBRANE TRANSPORTER"/>
    <property type="match status" value="1"/>
</dbReference>
<dbReference type="EMBL" id="JACYXC010000001">
    <property type="protein sequence ID" value="MBH5333375.1"/>
    <property type="molecule type" value="Genomic_DNA"/>
</dbReference>
<feature type="region of interest" description="Disordered" evidence="6">
    <location>
        <begin position="298"/>
        <end position="357"/>
    </location>
</feature>
<feature type="domain" description="EamA" evidence="8">
    <location>
        <begin position="12"/>
        <end position="142"/>
    </location>
</feature>
<feature type="transmembrane region" description="Helical" evidence="7">
    <location>
        <begin position="149"/>
        <end position="170"/>
    </location>
</feature>
<accession>A0ABS0NDU8</accession>
<comment type="subcellular location">
    <subcellularLocation>
        <location evidence="1">Membrane</location>
        <topology evidence="1">Multi-pass membrane protein</topology>
    </subcellularLocation>
</comment>
<evidence type="ECO:0000256" key="1">
    <source>
        <dbReference type="ARBA" id="ARBA00004141"/>
    </source>
</evidence>
<dbReference type="Pfam" id="PF00892">
    <property type="entry name" value="EamA"/>
    <property type="match status" value="2"/>
</dbReference>
<reference evidence="9 10" key="1">
    <citation type="submission" date="2020-09" db="EMBL/GenBank/DDBJ databases">
        <title>Biosynthesis of the nuclear factor of activated T cells inhibitor NFAT-133 and its congeners in Streptomyces pactum.</title>
        <authorList>
            <person name="Zhou W."/>
            <person name="Posri P."/>
            <person name="Abugrain M.E."/>
            <person name="Weisberg A.J."/>
            <person name="Chang J.H."/>
            <person name="Mahmud T."/>
        </authorList>
    </citation>
    <scope>NUCLEOTIDE SEQUENCE [LARGE SCALE GENOMIC DNA]</scope>
    <source>
        <strain evidence="9 10">ATCC 27456</strain>
    </source>
</reference>
<comment type="similarity">
    <text evidence="2">Belongs to the EamA transporter family.</text>
</comment>
<dbReference type="InterPro" id="IPR050638">
    <property type="entry name" value="AA-Vitamin_Transporters"/>
</dbReference>
<evidence type="ECO:0000256" key="5">
    <source>
        <dbReference type="ARBA" id="ARBA00023136"/>
    </source>
</evidence>